<dbReference type="SUPFAM" id="SSF52047">
    <property type="entry name" value="RNI-like"/>
    <property type="match status" value="2"/>
</dbReference>
<evidence type="ECO:0000313" key="5">
    <source>
        <dbReference type="EMBL" id="CDU20994.1"/>
    </source>
</evidence>
<dbReference type="GO" id="GO:0005634">
    <property type="term" value="C:nucleus"/>
    <property type="evidence" value="ECO:0007669"/>
    <property type="project" value="TreeGrafter"/>
</dbReference>
<evidence type="ECO:0000256" key="1">
    <source>
        <dbReference type="ARBA" id="ARBA00022468"/>
    </source>
</evidence>
<sequence>MAQHQSTPKIKLKENILYSSNPILNEDEIADFVSSMNTQRTGKNDQYNNREKYNEIKKIELASLNINDWGLSILIPCILRSKNIVSLNLSNNNLTNDGANKLSQCFQYLPFLTELNLANNSIGSEGGINIIENLFSSISNCEINNFSNNKLTKNEIIILASHSTNNNKIYDLDLSDNFLGTNFILRLSQILEHNTVTNAITKVSIKYKLKLKNIGIDSLNIFSLFKNCTDVEMLDISENIINSPSLCKDIEILFKTQTNLTELHISDICNNSCKNSRYNNYGNELFLALIKYLHNAPNLKILSYTNNNINDEAFKQFCFFLKNNKDNKIKEINFSNNFISNLDVLNEALKNNEILNVINLSKNILTDENVKLFIYDTLSTNLNIYDISFSFNKLTNISCHYISDALLAQSRLIKKNIKLTCTNNNKLFTPILKFPLSTKFHQIDEHTNKQNPEQNKNIYKLHSTELYSDITTYDSERNDTYIENEFKNNTKIYNQKESNKNHQNKLAKFKIDKIDIPKDEYNREDSLPNREDSLPNRETSLPNDENDVKILISNRHKDENIFFSCIGNISFNRATQTTKNYFIQKNRRILIYDKNDAFYNSNHNFSINCFKGLKFLDLSGSSINNEGISFFMKPLNKSYCPLEFLDISSFQRLNDNIYQTLTTLISNKKYQFINNTSCLFKHLPLIVRGIPPTTIQLNDTDDNIDEENIESTWWNYKEGE</sequence>
<dbReference type="KEGG" id="pyo:PY17X_1465100"/>
<dbReference type="Gene3D" id="3.80.10.10">
    <property type="entry name" value="Ribonuclease Inhibitor"/>
    <property type="match status" value="2"/>
</dbReference>
<organism evidence="5 8">
    <name type="scientific">Plasmodium yoelii</name>
    <dbReference type="NCBI Taxonomy" id="5861"/>
    <lineage>
        <taxon>Eukaryota</taxon>
        <taxon>Sar</taxon>
        <taxon>Alveolata</taxon>
        <taxon>Apicomplexa</taxon>
        <taxon>Aconoidasida</taxon>
        <taxon>Haemosporida</taxon>
        <taxon>Plasmodiidae</taxon>
        <taxon>Plasmodium</taxon>
        <taxon>Plasmodium (Vinckeia)</taxon>
    </lineage>
</organism>
<protein>
    <submittedName>
        <fullName evidence="5">Leucine-rich repeat protein</fullName>
    </submittedName>
</protein>
<dbReference type="GO" id="GO:0006913">
    <property type="term" value="P:nucleocytoplasmic transport"/>
    <property type="evidence" value="ECO:0007669"/>
    <property type="project" value="TreeGrafter"/>
</dbReference>
<evidence type="ECO:0000313" key="6">
    <source>
        <dbReference type="EMBL" id="VTZ81960.1"/>
    </source>
</evidence>
<feature type="region of interest" description="Disordered" evidence="4">
    <location>
        <begin position="520"/>
        <end position="542"/>
    </location>
</feature>
<accession>A0A077YCU4</accession>
<reference evidence="7 8" key="1">
    <citation type="journal article" date="2014" name="BMC Biol.">
        <title>A comprehensive evaluation of rodent malaria parasite genomes and gene expression.</title>
        <authorList>
            <person name="Otto T.D."/>
            <person name="Bohme U."/>
            <person name="Jackson A.P."/>
            <person name="Hunt M."/>
            <person name="Franke-Fayard B."/>
            <person name="Hoeijmakers W.A."/>
            <person name="Religa A.A."/>
            <person name="Robertson L."/>
            <person name="Sanders M."/>
            <person name="Ogun S.A."/>
            <person name="Cunningham D."/>
            <person name="Erhart A."/>
            <person name="Billker O."/>
            <person name="Khan S.M."/>
            <person name="Stunnenberg H.G."/>
            <person name="Langhorne J."/>
            <person name="Holder A.A."/>
            <person name="Waters A.P."/>
            <person name="Newbold C.I."/>
            <person name="Pain A."/>
            <person name="Berriman M."/>
            <person name="Janse C.J."/>
        </authorList>
    </citation>
    <scope>NUCLEOTIDE SEQUENCE [LARGE SCALE GENOMIC DNA]</scope>
    <source>
        <strain evidence="6 7">17X</strain>
        <strain evidence="5 8">YM</strain>
    </source>
</reference>
<reference evidence="5" key="3">
    <citation type="submission" date="2014-05" db="EMBL/GenBank/DDBJ databases">
        <authorList>
            <person name="Aslett A.Martin."/>
            <person name="De Silva Nishadi"/>
        </authorList>
    </citation>
    <scope>NUCLEOTIDE SEQUENCE</scope>
    <source>
        <strain evidence="5">YM</strain>
    </source>
</reference>
<dbReference type="PANTHER" id="PTHR24113">
    <property type="entry name" value="RAN GTPASE-ACTIVATING PROTEIN 1"/>
    <property type="match status" value="1"/>
</dbReference>
<dbReference type="AlphaFoldDB" id="A0A077YCU4"/>
<evidence type="ECO:0000313" key="8">
    <source>
        <dbReference type="Proteomes" id="UP000072904"/>
    </source>
</evidence>
<keyword evidence="3" id="KW-0677">Repeat</keyword>
<evidence type="ECO:0000256" key="2">
    <source>
        <dbReference type="ARBA" id="ARBA00022614"/>
    </source>
</evidence>
<dbReference type="EMBL" id="LM993668">
    <property type="protein sequence ID" value="VTZ81960.1"/>
    <property type="molecule type" value="Genomic_DNA"/>
</dbReference>
<evidence type="ECO:0000256" key="3">
    <source>
        <dbReference type="ARBA" id="ARBA00022737"/>
    </source>
</evidence>
<dbReference type="OMA" id="NIFSANC"/>
<dbReference type="OrthoDB" id="429162at2759"/>
<dbReference type="GO" id="GO:0005829">
    <property type="term" value="C:cytosol"/>
    <property type="evidence" value="ECO:0007669"/>
    <property type="project" value="TreeGrafter"/>
</dbReference>
<dbReference type="Proteomes" id="UP000072874">
    <property type="component" value="Chromosome 14"/>
</dbReference>
<dbReference type="VEuPathDB" id="PlasmoDB:PYYM_1466500"/>
<gene>
    <name evidence="6" type="ORF">PY17X_1465100</name>
    <name evidence="5" type="ORF">PYYM_1466500</name>
</gene>
<evidence type="ECO:0000313" key="7">
    <source>
        <dbReference type="Proteomes" id="UP000072874"/>
    </source>
</evidence>
<dbReference type="GO" id="GO:0005096">
    <property type="term" value="F:GTPase activator activity"/>
    <property type="evidence" value="ECO:0007669"/>
    <property type="project" value="UniProtKB-KW"/>
</dbReference>
<dbReference type="EMBL" id="LK934642">
    <property type="protein sequence ID" value="CDU20994.1"/>
    <property type="molecule type" value="Genomic_DNA"/>
</dbReference>
<feature type="compositionally biased region" description="Basic and acidic residues" evidence="4">
    <location>
        <begin position="520"/>
        <end position="535"/>
    </location>
</feature>
<dbReference type="PANTHER" id="PTHR24113:SF12">
    <property type="entry name" value="RAN GTPASE-ACTIVATING PROTEIN 1"/>
    <property type="match status" value="1"/>
</dbReference>
<keyword evidence="2" id="KW-0433">Leucine-rich repeat</keyword>
<dbReference type="GeneID" id="3829934"/>
<dbReference type="VEuPathDB" id="PlasmoDB:PY02787"/>
<dbReference type="VEuPathDB" id="PlasmoDB:PY17X_1465100"/>
<name>A0A077YCU4_PLAYE</name>
<dbReference type="InterPro" id="IPR032675">
    <property type="entry name" value="LRR_dom_sf"/>
</dbReference>
<dbReference type="InterPro" id="IPR027038">
    <property type="entry name" value="RanGap"/>
</dbReference>
<evidence type="ECO:0000256" key="4">
    <source>
        <dbReference type="SAM" id="MobiDB-lite"/>
    </source>
</evidence>
<dbReference type="GO" id="GO:0031267">
    <property type="term" value="F:small GTPase binding"/>
    <property type="evidence" value="ECO:0007669"/>
    <property type="project" value="TreeGrafter"/>
</dbReference>
<dbReference type="GO" id="GO:0048471">
    <property type="term" value="C:perinuclear region of cytoplasm"/>
    <property type="evidence" value="ECO:0007669"/>
    <property type="project" value="TreeGrafter"/>
</dbReference>
<dbReference type="RefSeq" id="XP_022813066.1">
    <property type="nucleotide sequence ID" value="XM_022957724.1"/>
</dbReference>
<dbReference type="Proteomes" id="UP000072904">
    <property type="component" value="Chromosome 14"/>
</dbReference>
<reference evidence="6" key="2">
    <citation type="submission" date="2014-05" db="EMBL/GenBank/DDBJ databases">
        <authorList>
            <person name="Aslett M.A."/>
            <person name="De Silva N."/>
        </authorList>
    </citation>
    <scope>NUCLEOTIDE SEQUENCE</scope>
    <source>
        <strain evidence="6">17X</strain>
    </source>
</reference>
<dbReference type="SMART" id="SM00368">
    <property type="entry name" value="LRR_RI"/>
    <property type="match status" value="4"/>
</dbReference>
<proteinExistence type="predicted"/>
<dbReference type="VEuPathDB" id="PlasmoDB:Py17XNL_001401472"/>
<reference evidence="6" key="4">
    <citation type="submission" date="2019-05" db="EMBL/GenBank/DDBJ databases">
        <authorList>
            <consortium name="Pathogen Informatics"/>
        </authorList>
    </citation>
    <scope>NUCLEOTIDE SEQUENCE</scope>
    <source>
        <strain evidence="6">17X</strain>
    </source>
</reference>
<keyword evidence="1" id="KW-0343">GTPase activation</keyword>